<feature type="compositionally biased region" description="Basic and acidic residues" evidence="2">
    <location>
        <begin position="189"/>
        <end position="198"/>
    </location>
</feature>
<proteinExistence type="predicted"/>
<protein>
    <submittedName>
        <fullName evidence="3">Uncharacterized protein</fullName>
    </submittedName>
</protein>
<gene>
    <name evidence="3" type="ORF">HMN09_00474100</name>
</gene>
<feature type="coiled-coil region" evidence="1">
    <location>
        <begin position="28"/>
        <end position="62"/>
    </location>
</feature>
<keyword evidence="1" id="KW-0175">Coiled coil</keyword>
<dbReference type="EMBL" id="JACAZE010000005">
    <property type="protein sequence ID" value="KAF7317378.1"/>
    <property type="molecule type" value="Genomic_DNA"/>
</dbReference>
<accession>A0A8H6TGR3</accession>
<evidence type="ECO:0000313" key="4">
    <source>
        <dbReference type="Proteomes" id="UP000613580"/>
    </source>
</evidence>
<comment type="caution">
    <text evidence="3">The sequence shown here is derived from an EMBL/GenBank/DDBJ whole genome shotgun (WGS) entry which is preliminary data.</text>
</comment>
<evidence type="ECO:0000313" key="3">
    <source>
        <dbReference type="EMBL" id="KAF7317378.1"/>
    </source>
</evidence>
<organism evidence="3 4">
    <name type="scientific">Mycena chlorophos</name>
    <name type="common">Agaric fungus</name>
    <name type="synonym">Agaricus chlorophos</name>
    <dbReference type="NCBI Taxonomy" id="658473"/>
    <lineage>
        <taxon>Eukaryota</taxon>
        <taxon>Fungi</taxon>
        <taxon>Dikarya</taxon>
        <taxon>Basidiomycota</taxon>
        <taxon>Agaricomycotina</taxon>
        <taxon>Agaricomycetes</taxon>
        <taxon>Agaricomycetidae</taxon>
        <taxon>Agaricales</taxon>
        <taxon>Marasmiineae</taxon>
        <taxon>Mycenaceae</taxon>
        <taxon>Mycena</taxon>
    </lineage>
</organism>
<dbReference type="AlphaFoldDB" id="A0A8H6TGR3"/>
<dbReference type="Proteomes" id="UP000613580">
    <property type="component" value="Unassembled WGS sequence"/>
</dbReference>
<keyword evidence="4" id="KW-1185">Reference proteome</keyword>
<reference evidence="3" key="1">
    <citation type="submission" date="2020-05" db="EMBL/GenBank/DDBJ databases">
        <title>Mycena genomes resolve the evolution of fungal bioluminescence.</title>
        <authorList>
            <person name="Tsai I.J."/>
        </authorList>
    </citation>
    <scope>NUCLEOTIDE SEQUENCE</scope>
    <source>
        <strain evidence="3">110903Hualien_Pintung</strain>
    </source>
</reference>
<sequence length="320" mass="34736">MATPLAIQPDANTDANTNTTAGVVLTALRDAQSTADALREEVKALRKERNDAQAQLEGLRAHCSWLQGQNETLAGHQAQFLEYQLQAEVNLREQAEAAQTQRIHDAAEIERLTTESRSLLQQRDTACLDQQIIRAALEASQSDAADTEKTLSATVKELEIVSAKYAKLQRRSTALPWPDLRTISPSFATRDHRKEGSHDAPSSSNLPTSYVVPTLSNMLRRRSFAHLDWLPKIVDDQSSASSAVPSSASDHSLHHTIDVRVDSISSSFGSATLAGRVRDVRKRPVVPSFCKGIVSGAFEPLGDNHIPSQAAAFTGVAAVV</sequence>
<feature type="region of interest" description="Disordered" evidence="2">
    <location>
        <begin position="186"/>
        <end position="207"/>
    </location>
</feature>
<evidence type="ECO:0000256" key="2">
    <source>
        <dbReference type="SAM" id="MobiDB-lite"/>
    </source>
</evidence>
<name>A0A8H6TGR3_MYCCL</name>
<evidence type="ECO:0000256" key="1">
    <source>
        <dbReference type="SAM" id="Coils"/>
    </source>
</evidence>